<feature type="domain" description="PurM-like C-terminal" evidence="3">
    <location>
        <begin position="155"/>
        <end position="253"/>
    </location>
</feature>
<dbReference type="RefSeq" id="WP_090858461.1">
    <property type="nucleotide sequence ID" value="NZ_FNJU01000014.1"/>
</dbReference>
<keyword evidence="1 4" id="KW-0418">Kinase</keyword>
<dbReference type="InterPro" id="IPR006283">
    <property type="entry name" value="ThiL-like"/>
</dbReference>
<evidence type="ECO:0000259" key="2">
    <source>
        <dbReference type="Pfam" id="PF00586"/>
    </source>
</evidence>
<keyword evidence="1" id="KW-0479">Metal-binding</keyword>
<dbReference type="GO" id="GO:0000287">
    <property type="term" value="F:magnesium ion binding"/>
    <property type="evidence" value="ECO:0007669"/>
    <property type="project" value="UniProtKB-UniRule"/>
</dbReference>
<feature type="binding site" evidence="1">
    <location>
        <position position="77"/>
    </location>
    <ligand>
        <name>Mg(2+)</name>
        <dbReference type="ChEBI" id="CHEBI:18420"/>
        <label>2</label>
    </ligand>
</feature>
<dbReference type="InterPro" id="IPR036921">
    <property type="entry name" value="PurM-like_N_sf"/>
</dbReference>
<feature type="binding site" evidence="1">
    <location>
        <position position="222"/>
    </location>
    <ligand>
        <name>Mg(2+)</name>
        <dbReference type="ChEBI" id="CHEBI:18420"/>
        <label>5</label>
    </ligand>
</feature>
<feature type="domain" description="PurM-like N-terminal" evidence="2">
    <location>
        <begin position="29"/>
        <end position="142"/>
    </location>
</feature>
<gene>
    <name evidence="1" type="primary">thiL</name>
    <name evidence="4" type="ORF">SAMN05216565_1145</name>
</gene>
<dbReference type="STRING" id="930152.SAMN05216565_1145"/>
<feature type="binding site" evidence="1">
    <location>
        <position position="269"/>
    </location>
    <ligand>
        <name>substrate</name>
    </ligand>
</feature>
<comment type="function">
    <text evidence="1">Catalyzes the ATP-dependent phosphorylation of thiamine-monophosphate (TMP) to form thiamine-pyrophosphate (TPP), the active form of vitamin B1.</text>
</comment>
<organism evidence="4 5">
    <name type="scientific">Litchfieldia salsa</name>
    <dbReference type="NCBI Taxonomy" id="930152"/>
    <lineage>
        <taxon>Bacteria</taxon>
        <taxon>Bacillati</taxon>
        <taxon>Bacillota</taxon>
        <taxon>Bacilli</taxon>
        <taxon>Bacillales</taxon>
        <taxon>Bacillaceae</taxon>
        <taxon>Litchfieldia</taxon>
    </lineage>
</organism>
<dbReference type="Pfam" id="PF02769">
    <property type="entry name" value="AIRS_C"/>
    <property type="match status" value="1"/>
</dbReference>
<feature type="binding site" evidence="1">
    <location>
        <begin position="124"/>
        <end position="125"/>
    </location>
    <ligand>
        <name>ATP</name>
        <dbReference type="ChEBI" id="CHEBI:30616"/>
    </ligand>
</feature>
<dbReference type="OrthoDB" id="9802811at2"/>
<comment type="similarity">
    <text evidence="1">Belongs to the thiamine-monophosphate kinase family.</text>
</comment>
<reference evidence="5" key="1">
    <citation type="submission" date="2016-10" db="EMBL/GenBank/DDBJ databases">
        <authorList>
            <person name="Varghese N."/>
            <person name="Submissions S."/>
        </authorList>
    </citation>
    <scope>NUCLEOTIDE SEQUENCE [LARGE SCALE GENOMIC DNA]</scope>
    <source>
        <strain evidence="5">IBRC-M10078</strain>
    </source>
</reference>
<keyword evidence="5" id="KW-1185">Reference proteome</keyword>
<dbReference type="InterPro" id="IPR016188">
    <property type="entry name" value="PurM-like_N"/>
</dbReference>
<keyword evidence="1" id="KW-0460">Magnesium</keyword>
<dbReference type="GO" id="GO:0009228">
    <property type="term" value="P:thiamine biosynthetic process"/>
    <property type="evidence" value="ECO:0007669"/>
    <property type="project" value="UniProtKB-KW"/>
</dbReference>
<dbReference type="Pfam" id="PF00586">
    <property type="entry name" value="AIRS"/>
    <property type="match status" value="1"/>
</dbReference>
<feature type="binding site" evidence="1">
    <location>
        <position position="77"/>
    </location>
    <ligand>
        <name>Mg(2+)</name>
        <dbReference type="ChEBI" id="CHEBI:18420"/>
        <label>4</label>
    </ligand>
</feature>
<dbReference type="HAMAP" id="MF_02128">
    <property type="entry name" value="TMP_kinase"/>
    <property type="match status" value="1"/>
</dbReference>
<dbReference type="InterPro" id="IPR010918">
    <property type="entry name" value="PurM-like_C_dom"/>
</dbReference>
<dbReference type="PIRSF" id="PIRSF005303">
    <property type="entry name" value="Thiam_monoph_kin"/>
    <property type="match status" value="1"/>
</dbReference>
<comment type="pathway">
    <text evidence="1">Cofactor biosynthesis; thiamine diphosphate biosynthesis; thiamine diphosphate from thiamine phosphate: step 1/1.</text>
</comment>
<evidence type="ECO:0000259" key="3">
    <source>
        <dbReference type="Pfam" id="PF02769"/>
    </source>
</evidence>
<dbReference type="EMBL" id="FNJU01000014">
    <property type="protein sequence ID" value="SDP93202.1"/>
    <property type="molecule type" value="Genomic_DNA"/>
</dbReference>
<comment type="catalytic activity">
    <reaction evidence="1">
        <text>thiamine phosphate + ATP = thiamine diphosphate + ADP</text>
        <dbReference type="Rhea" id="RHEA:15913"/>
        <dbReference type="ChEBI" id="CHEBI:30616"/>
        <dbReference type="ChEBI" id="CHEBI:37575"/>
        <dbReference type="ChEBI" id="CHEBI:58937"/>
        <dbReference type="ChEBI" id="CHEBI:456216"/>
        <dbReference type="EC" id="2.7.4.16"/>
    </reaction>
</comment>
<dbReference type="UniPathway" id="UPA00060">
    <property type="reaction ID" value="UER00142"/>
</dbReference>
<keyword evidence="1" id="KW-0067">ATP-binding</keyword>
<dbReference type="GO" id="GO:0009229">
    <property type="term" value="P:thiamine diphosphate biosynthetic process"/>
    <property type="evidence" value="ECO:0007669"/>
    <property type="project" value="UniProtKB-UniRule"/>
</dbReference>
<dbReference type="Gene3D" id="3.30.1330.10">
    <property type="entry name" value="PurM-like, N-terminal domain"/>
    <property type="match status" value="1"/>
</dbReference>
<dbReference type="CDD" id="cd02194">
    <property type="entry name" value="ThiL"/>
    <property type="match status" value="1"/>
</dbReference>
<dbReference type="Proteomes" id="UP000199159">
    <property type="component" value="Unassembled WGS sequence"/>
</dbReference>
<dbReference type="SUPFAM" id="SSF56042">
    <property type="entry name" value="PurM C-terminal domain-like"/>
    <property type="match status" value="1"/>
</dbReference>
<protein>
    <recommendedName>
        <fullName evidence="1">Thiamine-monophosphate kinase</fullName>
        <shortName evidence="1">TMP kinase</shortName>
        <shortName evidence="1">Thiamine-phosphate kinase</shortName>
        <ecNumber evidence="1">2.7.4.16</ecNumber>
    </recommendedName>
</protein>
<dbReference type="Gene3D" id="3.90.650.10">
    <property type="entry name" value="PurM-like C-terminal domain"/>
    <property type="match status" value="1"/>
</dbReference>
<accession>A0A1H0WRD2</accession>
<dbReference type="SUPFAM" id="SSF55326">
    <property type="entry name" value="PurM N-terminal domain-like"/>
    <property type="match status" value="1"/>
</dbReference>
<dbReference type="PANTHER" id="PTHR30270:SF0">
    <property type="entry name" value="THIAMINE-MONOPHOSPHATE KINASE"/>
    <property type="match status" value="1"/>
</dbReference>
<dbReference type="InterPro" id="IPR036676">
    <property type="entry name" value="PurM-like_C_sf"/>
</dbReference>
<feature type="binding site" evidence="1">
    <location>
        <position position="219"/>
    </location>
    <ligand>
        <name>Mg(2+)</name>
        <dbReference type="ChEBI" id="CHEBI:18420"/>
        <label>3</label>
    </ligand>
</feature>
<feature type="binding site" evidence="1">
    <location>
        <position position="107"/>
    </location>
    <ligand>
        <name>ATP</name>
        <dbReference type="ChEBI" id="CHEBI:30616"/>
    </ligand>
</feature>
<dbReference type="GO" id="GO:0009030">
    <property type="term" value="F:thiamine-phosphate kinase activity"/>
    <property type="evidence" value="ECO:0007669"/>
    <property type="project" value="UniProtKB-UniRule"/>
</dbReference>
<dbReference type="PANTHER" id="PTHR30270">
    <property type="entry name" value="THIAMINE-MONOPHOSPHATE KINASE"/>
    <property type="match status" value="1"/>
</dbReference>
<feature type="binding site" evidence="1">
    <location>
        <position position="77"/>
    </location>
    <ligand>
        <name>Mg(2+)</name>
        <dbReference type="ChEBI" id="CHEBI:18420"/>
        <label>3</label>
    </ligand>
</feature>
<feature type="binding site" evidence="1">
    <location>
        <position position="48"/>
    </location>
    <ligand>
        <name>Mg(2+)</name>
        <dbReference type="ChEBI" id="CHEBI:18420"/>
        <label>2</label>
    </ligand>
</feature>
<evidence type="ECO:0000313" key="5">
    <source>
        <dbReference type="Proteomes" id="UP000199159"/>
    </source>
</evidence>
<feature type="binding site" evidence="1">
    <location>
        <position position="55"/>
    </location>
    <ligand>
        <name>substrate</name>
    </ligand>
</feature>
<dbReference type="NCBIfam" id="TIGR01379">
    <property type="entry name" value="thiL"/>
    <property type="match status" value="1"/>
</dbReference>
<evidence type="ECO:0000256" key="1">
    <source>
        <dbReference type="HAMAP-Rule" id="MF_02128"/>
    </source>
</evidence>
<evidence type="ECO:0000313" key="4">
    <source>
        <dbReference type="EMBL" id="SDP93202.1"/>
    </source>
</evidence>
<proteinExistence type="inferred from homology"/>
<feature type="binding site" evidence="1">
    <location>
        <position position="31"/>
    </location>
    <ligand>
        <name>Mg(2+)</name>
        <dbReference type="ChEBI" id="CHEBI:18420"/>
        <label>3</label>
    </ligand>
</feature>
<keyword evidence="1" id="KW-0784">Thiamine biosynthesis</keyword>
<keyword evidence="1" id="KW-0547">Nucleotide-binding</keyword>
<keyword evidence="1" id="KW-0808">Transferase</keyword>
<feature type="binding site" evidence="1">
    <location>
        <position position="48"/>
    </location>
    <ligand>
        <name>Mg(2+)</name>
        <dbReference type="ChEBI" id="CHEBI:18420"/>
        <label>1</label>
    </ligand>
</feature>
<feature type="binding site" evidence="1">
    <location>
        <position position="31"/>
    </location>
    <ligand>
        <name>Mg(2+)</name>
        <dbReference type="ChEBI" id="CHEBI:18420"/>
        <label>4</label>
    </ligand>
</feature>
<dbReference type="AlphaFoldDB" id="A0A1H0WRD2"/>
<feature type="binding site" evidence="1">
    <location>
        <position position="151"/>
    </location>
    <ligand>
        <name>ATP</name>
        <dbReference type="ChEBI" id="CHEBI:30616"/>
    </ligand>
</feature>
<sequence length="328" mass="35851">MSIQDEFSFINQIKPTTVHHEKTLITGIGDDAAVYIPSPNQSQIICTDTLVEEIHFTSQTMSPFQIGYKALAVNISDIAAMGGNPLYYLVSIAIPSSWSEQDLIEIYAGMSELANSHRVDLIGGDTVSSKDSLMITVTVIGETEEGRQLLRSHAKSGDVVFVTGTIGDSSAGLELLLSKGRHGTFNSNEDFLIKRHQYPNPQVKIGRFLSKLKRVSLNDISDGLASESNELAEASQVTITLNANLIPLSKELVSCDSEGAIEKALFGGEDFELVGTMSMDEWESIQQDGRLQNLIKIGTVSSGKPEVLLQLENELITLEKKGYNHFKK</sequence>
<feature type="binding site" evidence="1">
    <location>
        <position position="221"/>
    </location>
    <ligand>
        <name>ATP</name>
        <dbReference type="ChEBI" id="CHEBI:30616"/>
    </ligand>
</feature>
<comment type="caution">
    <text evidence="1">Lacks conserved residue(s) required for the propagation of feature annotation.</text>
</comment>
<name>A0A1H0WRD2_9BACI</name>
<dbReference type="GO" id="GO:0005524">
    <property type="term" value="F:ATP binding"/>
    <property type="evidence" value="ECO:0007669"/>
    <property type="project" value="UniProtKB-UniRule"/>
</dbReference>
<dbReference type="EC" id="2.7.4.16" evidence="1"/>
<feature type="binding site" evidence="1">
    <location>
        <position position="125"/>
    </location>
    <ligand>
        <name>Mg(2+)</name>
        <dbReference type="ChEBI" id="CHEBI:18420"/>
        <label>1</label>
    </ligand>
</feature>
<feature type="binding site" evidence="1">
    <location>
        <position position="323"/>
    </location>
    <ligand>
        <name>substrate</name>
    </ligand>
</feature>
<feature type="binding site" evidence="1">
    <location>
        <position position="47"/>
    </location>
    <ligand>
        <name>Mg(2+)</name>
        <dbReference type="ChEBI" id="CHEBI:18420"/>
        <label>1</label>
    </ligand>
</feature>
<comment type="miscellaneous">
    <text evidence="1">Reaction mechanism of ThiL seems to utilize a direct, inline transfer of the gamma-phosphate of ATP to TMP rather than a phosphorylated enzyme intermediate.</text>
</comment>